<dbReference type="RefSeq" id="WP_349281541.1">
    <property type="nucleotide sequence ID" value="NZ_CBCSCU010000030.1"/>
</dbReference>
<dbReference type="AlphaFoldDB" id="A0AAU7LX81"/>
<dbReference type="Gene3D" id="3.40.50.300">
    <property type="entry name" value="P-loop containing nucleotide triphosphate hydrolases"/>
    <property type="match status" value="1"/>
</dbReference>
<dbReference type="Gene3D" id="3.40.50.2300">
    <property type="match status" value="1"/>
</dbReference>
<evidence type="ECO:0000313" key="9">
    <source>
        <dbReference type="EMBL" id="XBP72181.1"/>
    </source>
</evidence>
<dbReference type="SUPFAM" id="SSF52172">
    <property type="entry name" value="CheY-like"/>
    <property type="match status" value="1"/>
</dbReference>
<keyword evidence="6" id="KW-0597">Phosphoprotein</keyword>
<dbReference type="PANTHER" id="PTHR32071:SF117">
    <property type="entry name" value="PTS-DEPENDENT DIHYDROXYACETONE KINASE OPERON REGULATORY PROTEIN-RELATED"/>
    <property type="match status" value="1"/>
</dbReference>
<evidence type="ECO:0000259" key="8">
    <source>
        <dbReference type="PROSITE" id="PS50110"/>
    </source>
</evidence>
<dbReference type="Pfam" id="PF00072">
    <property type="entry name" value="Response_reg"/>
    <property type="match status" value="1"/>
</dbReference>
<evidence type="ECO:0000256" key="4">
    <source>
        <dbReference type="ARBA" id="ARBA00023125"/>
    </source>
</evidence>
<dbReference type="SUPFAM" id="SSF46689">
    <property type="entry name" value="Homeodomain-like"/>
    <property type="match status" value="1"/>
</dbReference>
<dbReference type="EMBL" id="CP157675">
    <property type="protein sequence ID" value="XBP72181.1"/>
    <property type="molecule type" value="Genomic_DNA"/>
</dbReference>
<evidence type="ECO:0000256" key="5">
    <source>
        <dbReference type="ARBA" id="ARBA00023163"/>
    </source>
</evidence>
<dbReference type="Pfam" id="PF25601">
    <property type="entry name" value="AAA_lid_14"/>
    <property type="match status" value="1"/>
</dbReference>
<dbReference type="SUPFAM" id="SSF52540">
    <property type="entry name" value="P-loop containing nucleoside triphosphate hydrolases"/>
    <property type="match status" value="1"/>
</dbReference>
<dbReference type="InterPro" id="IPR025944">
    <property type="entry name" value="Sigma_54_int_dom_CS"/>
</dbReference>
<keyword evidence="1" id="KW-0547">Nucleotide-binding</keyword>
<evidence type="ECO:0000256" key="1">
    <source>
        <dbReference type="ARBA" id="ARBA00022741"/>
    </source>
</evidence>
<reference evidence="9" key="1">
    <citation type="submission" date="2024-05" db="EMBL/GenBank/DDBJ databases">
        <authorList>
            <person name="Bunk B."/>
            <person name="Swiderski J."/>
            <person name="Sproer C."/>
            <person name="Thiel V."/>
        </authorList>
    </citation>
    <scope>NUCLEOTIDE SEQUENCE</scope>
    <source>
        <strain evidence="9">DSM 17735</strain>
    </source>
</reference>
<keyword evidence="2" id="KW-0067">ATP-binding</keyword>
<accession>A0AAU7LX81</accession>
<protein>
    <submittedName>
        <fullName evidence="9">Sigma-54 dependent transcriptional regulator</fullName>
    </submittedName>
</protein>
<dbReference type="PRINTS" id="PR01590">
    <property type="entry name" value="HTHFIS"/>
</dbReference>
<dbReference type="PANTHER" id="PTHR32071">
    <property type="entry name" value="TRANSCRIPTIONAL REGULATORY PROTEIN"/>
    <property type="match status" value="1"/>
</dbReference>
<dbReference type="CDD" id="cd17596">
    <property type="entry name" value="REC_HupR"/>
    <property type="match status" value="1"/>
</dbReference>
<dbReference type="SMART" id="SM00382">
    <property type="entry name" value="AAA"/>
    <property type="match status" value="1"/>
</dbReference>
<dbReference type="PROSITE" id="PS50045">
    <property type="entry name" value="SIGMA54_INTERACT_4"/>
    <property type="match status" value="1"/>
</dbReference>
<organism evidence="9">
    <name type="scientific">Polaromonas hydrogenivorans</name>
    <dbReference type="NCBI Taxonomy" id="335476"/>
    <lineage>
        <taxon>Bacteria</taxon>
        <taxon>Pseudomonadati</taxon>
        <taxon>Pseudomonadota</taxon>
        <taxon>Betaproteobacteria</taxon>
        <taxon>Burkholderiales</taxon>
        <taxon>Comamonadaceae</taxon>
        <taxon>Polaromonas</taxon>
    </lineage>
</organism>
<dbReference type="Pfam" id="PF02954">
    <property type="entry name" value="HTH_8"/>
    <property type="match status" value="1"/>
</dbReference>
<dbReference type="InterPro" id="IPR025662">
    <property type="entry name" value="Sigma_54_int_dom_ATP-bd_1"/>
</dbReference>
<evidence type="ECO:0000256" key="3">
    <source>
        <dbReference type="ARBA" id="ARBA00023015"/>
    </source>
</evidence>
<dbReference type="InterPro" id="IPR058031">
    <property type="entry name" value="AAA_lid_NorR"/>
</dbReference>
<dbReference type="CDD" id="cd00009">
    <property type="entry name" value="AAA"/>
    <property type="match status" value="1"/>
</dbReference>
<dbReference type="FunFam" id="3.40.50.300:FF:000006">
    <property type="entry name" value="DNA-binding transcriptional regulator NtrC"/>
    <property type="match status" value="1"/>
</dbReference>
<keyword evidence="4" id="KW-0238">DNA-binding</keyword>
<evidence type="ECO:0000256" key="2">
    <source>
        <dbReference type="ARBA" id="ARBA00022840"/>
    </source>
</evidence>
<keyword evidence="3" id="KW-0805">Transcription regulation</keyword>
<dbReference type="Gene3D" id="1.10.8.60">
    <property type="match status" value="1"/>
</dbReference>
<dbReference type="PROSITE" id="PS50110">
    <property type="entry name" value="RESPONSE_REGULATORY"/>
    <property type="match status" value="1"/>
</dbReference>
<dbReference type="SMART" id="SM00448">
    <property type="entry name" value="REC"/>
    <property type="match status" value="1"/>
</dbReference>
<dbReference type="Gene3D" id="1.10.10.60">
    <property type="entry name" value="Homeodomain-like"/>
    <property type="match status" value="1"/>
</dbReference>
<dbReference type="PROSITE" id="PS00675">
    <property type="entry name" value="SIGMA54_INTERACT_1"/>
    <property type="match status" value="1"/>
</dbReference>
<dbReference type="InterPro" id="IPR009057">
    <property type="entry name" value="Homeodomain-like_sf"/>
</dbReference>
<dbReference type="InterPro" id="IPR003593">
    <property type="entry name" value="AAA+_ATPase"/>
</dbReference>
<feature type="domain" description="Response regulatory" evidence="8">
    <location>
        <begin position="9"/>
        <end position="123"/>
    </location>
</feature>
<dbReference type="GO" id="GO:0006355">
    <property type="term" value="P:regulation of DNA-templated transcription"/>
    <property type="evidence" value="ECO:0007669"/>
    <property type="project" value="InterPro"/>
</dbReference>
<dbReference type="InterPro" id="IPR002197">
    <property type="entry name" value="HTH_Fis"/>
</dbReference>
<dbReference type="InterPro" id="IPR027417">
    <property type="entry name" value="P-loop_NTPase"/>
</dbReference>
<feature type="modified residue" description="4-aspartylphosphate" evidence="6">
    <location>
        <position position="57"/>
    </location>
</feature>
<dbReference type="InterPro" id="IPR025943">
    <property type="entry name" value="Sigma_54_int_dom_ATP-bd_2"/>
</dbReference>
<gene>
    <name evidence="9" type="ORF">ABLV49_10395</name>
</gene>
<dbReference type="Pfam" id="PF00158">
    <property type="entry name" value="Sigma54_activat"/>
    <property type="match status" value="1"/>
</dbReference>
<proteinExistence type="predicted"/>
<dbReference type="GO" id="GO:0043565">
    <property type="term" value="F:sequence-specific DNA binding"/>
    <property type="evidence" value="ECO:0007669"/>
    <property type="project" value="InterPro"/>
</dbReference>
<evidence type="ECO:0000259" key="7">
    <source>
        <dbReference type="PROSITE" id="PS50045"/>
    </source>
</evidence>
<sequence length="486" mass="53445">MNLSDSLPSILVVDDEVHSQAAMRRTLDEDFTVFTASDADEARALLERHAVSVILCDQRMPGLTGVAFLKEVRERWPDTVRIVISGYTDTEDIIAGINDAGIYQYILKPWVPDHLLQTVRTAAEAQTLQRSMNQLDLELRTSTPVLRQRVAHKLAQARSVFDFERIERGSNSPLNAVCSMAERVARYDLSVLVLGESGSGKELIARAIHYASPRGGGPFVVENCAAIPDTLLESELFGHKRGSFTGAYEDRPGLFQRANGGTVFLDEIGETSPAFQVRVLRVLQEGEVRPVGAARPVPVNVRVIAATHRDLEQRVHEGLFRKDLYYRLAGVSITVPPLRERAGDIAPIARRLVRDVGAELGRPGATLNDEALACLMGYPWPGNIRELRNEIARAVALSDGDEIQAQTFSLRVLHGQAGLAASSQAADQALSLPSSGTLSERLDAIETMVLRETLLRHRWNKTHAARELGLSRVGLRGKMVRFGLEG</sequence>
<dbReference type="PROSITE" id="PS00688">
    <property type="entry name" value="SIGMA54_INTERACT_3"/>
    <property type="match status" value="1"/>
</dbReference>
<dbReference type="InterPro" id="IPR001789">
    <property type="entry name" value="Sig_transdc_resp-reg_receiver"/>
</dbReference>
<dbReference type="GO" id="GO:0000160">
    <property type="term" value="P:phosphorelay signal transduction system"/>
    <property type="evidence" value="ECO:0007669"/>
    <property type="project" value="InterPro"/>
</dbReference>
<dbReference type="InterPro" id="IPR002078">
    <property type="entry name" value="Sigma_54_int"/>
</dbReference>
<keyword evidence="5" id="KW-0804">Transcription</keyword>
<dbReference type="PROSITE" id="PS00676">
    <property type="entry name" value="SIGMA54_INTERACT_2"/>
    <property type="match status" value="1"/>
</dbReference>
<dbReference type="InterPro" id="IPR011006">
    <property type="entry name" value="CheY-like_superfamily"/>
</dbReference>
<name>A0AAU7LX81_9BURK</name>
<dbReference type="GO" id="GO:0005524">
    <property type="term" value="F:ATP binding"/>
    <property type="evidence" value="ECO:0007669"/>
    <property type="project" value="UniProtKB-KW"/>
</dbReference>
<evidence type="ECO:0000256" key="6">
    <source>
        <dbReference type="PROSITE-ProRule" id="PRU00169"/>
    </source>
</evidence>
<feature type="domain" description="Sigma-54 factor interaction" evidence="7">
    <location>
        <begin position="167"/>
        <end position="396"/>
    </location>
</feature>